<proteinExistence type="predicted"/>
<sequence length="213" mass="24936">MDKIISTAFEEMCGTYERMLCSFYPARDSTGFTEQNQVHNFVNALKTALDDEDSVHWLEFPWVSKSEHIDGMVFSPKYKSIFYIEAKRLSKSIQKSLVVDDIERVISNDRSFINSNELYAENEYIIALSDVWLEDKWKTAIPHWWLGSEDLPVQFQSWEHKHKRKLATSKSTLQKELQKRNIDWANSKSLVYLVGDKVNKVKNYCLLLASKKI</sequence>
<dbReference type="Proteomes" id="UP001058602">
    <property type="component" value="Chromosome 2"/>
</dbReference>
<evidence type="ECO:0000313" key="2">
    <source>
        <dbReference type="Proteomes" id="UP001058602"/>
    </source>
</evidence>
<gene>
    <name evidence="1" type="ORF">NP165_18050</name>
</gene>
<protein>
    <submittedName>
        <fullName evidence="1">Uncharacterized protein</fullName>
    </submittedName>
</protein>
<accession>A0ABY5LN24</accession>
<reference evidence="1" key="1">
    <citation type="submission" date="2022-07" db="EMBL/GenBank/DDBJ databases">
        <title>Complete genome of Vibrio japonicus strain JCM 31412T and phylogenomic assessment of the Nereis clade of the genus Vibrio.</title>
        <authorList>
            <person name="Shlafstein M.D."/>
            <person name="Emsley S.A."/>
            <person name="Ushijima B."/>
            <person name="Videau P."/>
            <person name="Saw J.H."/>
        </authorList>
    </citation>
    <scope>NUCLEOTIDE SEQUENCE</scope>
    <source>
        <strain evidence="1">JCM 31412</strain>
    </source>
</reference>
<keyword evidence="2" id="KW-1185">Reference proteome</keyword>
<dbReference type="EMBL" id="CP102097">
    <property type="protein sequence ID" value="UUM32193.1"/>
    <property type="molecule type" value="Genomic_DNA"/>
</dbReference>
<name>A0ABY5LN24_9VIBR</name>
<evidence type="ECO:0000313" key="1">
    <source>
        <dbReference type="EMBL" id="UUM32193.1"/>
    </source>
</evidence>
<dbReference type="RefSeq" id="WP_257085881.1">
    <property type="nucleotide sequence ID" value="NZ_CP102097.1"/>
</dbReference>
<organism evidence="1 2">
    <name type="scientific">Vibrio japonicus</name>
    <dbReference type="NCBI Taxonomy" id="1824638"/>
    <lineage>
        <taxon>Bacteria</taxon>
        <taxon>Pseudomonadati</taxon>
        <taxon>Pseudomonadota</taxon>
        <taxon>Gammaproteobacteria</taxon>
        <taxon>Vibrionales</taxon>
        <taxon>Vibrionaceae</taxon>
        <taxon>Vibrio</taxon>
    </lineage>
</organism>